<gene>
    <name evidence="1" type="ORF">HPB47_013130</name>
</gene>
<keyword evidence="2" id="KW-1185">Reference proteome</keyword>
<organism evidence="1 2">
    <name type="scientific">Ixodes persulcatus</name>
    <name type="common">Taiga tick</name>
    <dbReference type="NCBI Taxonomy" id="34615"/>
    <lineage>
        <taxon>Eukaryota</taxon>
        <taxon>Metazoa</taxon>
        <taxon>Ecdysozoa</taxon>
        <taxon>Arthropoda</taxon>
        <taxon>Chelicerata</taxon>
        <taxon>Arachnida</taxon>
        <taxon>Acari</taxon>
        <taxon>Parasitiformes</taxon>
        <taxon>Ixodida</taxon>
        <taxon>Ixodoidea</taxon>
        <taxon>Ixodidae</taxon>
        <taxon>Ixodinae</taxon>
        <taxon>Ixodes</taxon>
    </lineage>
</organism>
<reference evidence="1 2" key="1">
    <citation type="journal article" date="2020" name="Cell">
        <title>Large-Scale Comparative Analyses of Tick Genomes Elucidate Their Genetic Diversity and Vector Capacities.</title>
        <authorList>
            <consortium name="Tick Genome and Microbiome Consortium (TIGMIC)"/>
            <person name="Jia N."/>
            <person name="Wang J."/>
            <person name="Shi W."/>
            <person name="Du L."/>
            <person name="Sun Y."/>
            <person name="Zhan W."/>
            <person name="Jiang J.F."/>
            <person name="Wang Q."/>
            <person name="Zhang B."/>
            <person name="Ji P."/>
            <person name="Bell-Sakyi L."/>
            <person name="Cui X.M."/>
            <person name="Yuan T.T."/>
            <person name="Jiang B.G."/>
            <person name="Yang W.F."/>
            <person name="Lam T.T."/>
            <person name="Chang Q.C."/>
            <person name="Ding S.J."/>
            <person name="Wang X.J."/>
            <person name="Zhu J.G."/>
            <person name="Ruan X.D."/>
            <person name="Zhao L."/>
            <person name="Wei J.T."/>
            <person name="Ye R.Z."/>
            <person name="Que T.C."/>
            <person name="Du C.H."/>
            <person name="Zhou Y.H."/>
            <person name="Cheng J.X."/>
            <person name="Dai P.F."/>
            <person name="Guo W.B."/>
            <person name="Han X.H."/>
            <person name="Huang E.J."/>
            <person name="Li L.F."/>
            <person name="Wei W."/>
            <person name="Gao Y.C."/>
            <person name="Liu J.Z."/>
            <person name="Shao H.Z."/>
            <person name="Wang X."/>
            <person name="Wang C.C."/>
            <person name="Yang T.C."/>
            <person name="Huo Q.B."/>
            <person name="Li W."/>
            <person name="Chen H.Y."/>
            <person name="Chen S.E."/>
            <person name="Zhou L.G."/>
            <person name="Ni X.B."/>
            <person name="Tian J.H."/>
            <person name="Sheng Y."/>
            <person name="Liu T."/>
            <person name="Pan Y.S."/>
            <person name="Xia L.Y."/>
            <person name="Li J."/>
            <person name="Zhao F."/>
            <person name="Cao W.C."/>
        </authorList>
    </citation>
    <scope>NUCLEOTIDE SEQUENCE [LARGE SCALE GENOMIC DNA]</scope>
    <source>
        <strain evidence="1">Iper-2018</strain>
    </source>
</reference>
<feature type="non-terminal residue" evidence="1">
    <location>
        <position position="192"/>
    </location>
</feature>
<proteinExistence type="predicted"/>
<evidence type="ECO:0000313" key="1">
    <source>
        <dbReference type="EMBL" id="KAG0409747.1"/>
    </source>
</evidence>
<name>A0AC60NRL0_IXOPE</name>
<accession>A0AC60NRL0</accession>
<dbReference type="EMBL" id="JABSTQ010011595">
    <property type="protein sequence ID" value="KAG0409747.1"/>
    <property type="molecule type" value="Genomic_DNA"/>
</dbReference>
<feature type="non-terminal residue" evidence="1">
    <location>
        <position position="1"/>
    </location>
</feature>
<sequence length="192" mass="21479">RRDPNEAKLNATGADTPQKDAMKDGEEEGSNNESTVQSSSLKMLILSLTAKVDLLVGTVKIMREENAMIRSELQRAKSLWTQLVRDAPKITDRAAPRAHKSYAGAMRKDCWAELRSTISGMCIWLCLRARQQYRRGSILCDRLSDRRRISAFGACTNASLSSIPRQPVKRALFVTRLSPDTTCEDVNNYLSS</sequence>
<evidence type="ECO:0000313" key="2">
    <source>
        <dbReference type="Proteomes" id="UP000805193"/>
    </source>
</evidence>
<comment type="caution">
    <text evidence="1">The sequence shown here is derived from an EMBL/GenBank/DDBJ whole genome shotgun (WGS) entry which is preliminary data.</text>
</comment>
<protein>
    <submittedName>
        <fullName evidence="1">Uncharacterized protein</fullName>
    </submittedName>
</protein>
<dbReference type="Proteomes" id="UP000805193">
    <property type="component" value="Unassembled WGS sequence"/>
</dbReference>